<evidence type="ECO:0000313" key="3">
    <source>
        <dbReference type="Proteomes" id="UP000582974"/>
    </source>
</evidence>
<evidence type="ECO:0000313" key="2">
    <source>
        <dbReference type="EMBL" id="MBA0127019.1"/>
    </source>
</evidence>
<gene>
    <name evidence="2" type="ORF">H0B56_15825</name>
</gene>
<proteinExistence type="predicted"/>
<dbReference type="EMBL" id="JACCKD010000005">
    <property type="protein sequence ID" value="MBA0127019.1"/>
    <property type="molecule type" value="Genomic_DNA"/>
</dbReference>
<keyword evidence="3" id="KW-1185">Reference proteome</keyword>
<evidence type="ECO:0000256" key="1">
    <source>
        <dbReference type="SAM" id="MobiDB-lite"/>
    </source>
</evidence>
<organism evidence="2 3">
    <name type="scientific">Haloechinothrix aidingensis</name>
    <dbReference type="NCBI Taxonomy" id="2752311"/>
    <lineage>
        <taxon>Bacteria</taxon>
        <taxon>Bacillati</taxon>
        <taxon>Actinomycetota</taxon>
        <taxon>Actinomycetes</taxon>
        <taxon>Pseudonocardiales</taxon>
        <taxon>Pseudonocardiaceae</taxon>
        <taxon>Haloechinothrix</taxon>
    </lineage>
</organism>
<name>A0A838ACM3_9PSEU</name>
<dbReference type="AlphaFoldDB" id="A0A838ACM3"/>
<feature type="region of interest" description="Disordered" evidence="1">
    <location>
        <begin position="198"/>
        <end position="226"/>
    </location>
</feature>
<reference evidence="2 3" key="1">
    <citation type="submission" date="2020-07" db="EMBL/GenBank/DDBJ databases">
        <title>Genome of Haloechinothrix sp.</title>
        <authorList>
            <person name="Tang S.-K."/>
            <person name="Yang L."/>
            <person name="Zhu W.-Y."/>
        </authorList>
    </citation>
    <scope>NUCLEOTIDE SEQUENCE [LARGE SCALE GENOMIC DNA]</scope>
    <source>
        <strain evidence="2 3">YIM 98757</strain>
    </source>
</reference>
<protein>
    <submittedName>
        <fullName evidence="2">Uncharacterized protein</fullName>
    </submittedName>
</protein>
<comment type="caution">
    <text evidence="2">The sequence shown here is derived from an EMBL/GenBank/DDBJ whole genome shotgun (WGS) entry which is preliminary data.</text>
</comment>
<dbReference type="Proteomes" id="UP000582974">
    <property type="component" value="Unassembled WGS sequence"/>
</dbReference>
<feature type="compositionally biased region" description="Basic and acidic residues" evidence="1">
    <location>
        <begin position="198"/>
        <end position="218"/>
    </location>
</feature>
<accession>A0A838ACM3</accession>
<dbReference type="RefSeq" id="WP_180893828.1">
    <property type="nucleotide sequence ID" value="NZ_JACCKD010000005.1"/>
</dbReference>
<sequence>MSQVPLEAMLQARSVWNPEHARLREAAVEYAAHSWGVLPGTGCDGTRYLLGHTGDPAPGLVPVLRGARTLRDPRQVWHWWSLAPYSILARAAEQFTVLHLPVWLATEALARHSRGTPLCPAIVGPSGAALVITPDVEPPEGVPNLAVAQPGELIPLPPTRTLAGSITWHVTPEQAGWYPGQAEDVYDAVITAVAEGGYRAHRDSDRDRRATPRRRNPDEVPYGSHR</sequence>